<dbReference type="Gene3D" id="3.80.10.10">
    <property type="entry name" value="Ribonuclease Inhibitor"/>
    <property type="match status" value="1"/>
</dbReference>
<dbReference type="Proteomes" id="UP000439903">
    <property type="component" value="Unassembled WGS sequence"/>
</dbReference>
<keyword evidence="2" id="KW-1185">Reference proteome</keyword>
<dbReference type="AlphaFoldDB" id="A0A8H4AZJ1"/>
<evidence type="ECO:0000313" key="2">
    <source>
        <dbReference type="Proteomes" id="UP000439903"/>
    </source>
</evidence>
<gene>
    <name evidence="1" type="ORF">F8M41_000749</name>
</gene>
<proteinExistence type="predicted"/>
<name>A0A8H4AZJ1_GIGMA</name>
<evidence type="ECO:0000313" key="1">
    <source>
        <dbReference type="EMBL" id="KAF0547179.1"/>
    </source>
</evidence>
<sequence>MNLLIKLFIESGAILYKLDLHYLYILDEINLEKPYSLGQPLIRIIKSQEQLRQFYGIISALESQKNSLQEVIIEYCNCNAEFEVLKNCNNLEILRMRYYGNPEKLNILNCKINTLEIVGFQIDASYIIQILENSGLLLKRLKFSSDWILEEPLLLEALKVFCPNITYLNISFIEFSTQLLEVIDNLQNLQFLTLGCTSYSSAKEELKMLARQFAEILPSTLQYLDLRGVWLKPYMKIFLNNCNAPLKKLLLYELDKKIAEVIIEFCIRMKYVGLFEYLFLDDNIRNEMETYIKLVPYESIVIDC</sequence>
<comment type="caution">
    <text evidence="1">The sequence shown here is derived from an EMBL/GenBank/DDBJ whole genome shotgun (WGS) entry which is preliminary data.</text>
</comment>
<organism evidence="1 2">
    <name type="scientific">Gigaspora margarita</name>
    <dbReference type="NCBI Taxonomy" id="4874"/>
    <lineage>
        <taxon>Eukaryota</taxon>
        <taxon>Fungi</taxon>
        <taxon>Fungi incertae sedis</taxon>
        <taxon>Mucoromycota</taxon>
        <taxon>Glomeromycotina</taxon>
        <taxon>Glomeromycetes</taxon>
        <taxon>Diversisporales</taxon>
        <taxon>Gigasporaceae</taxon>
        <taxon>Gigaspora</taxon>
    </lineage>
</organism>
<reference evidence="1 2" key="1">
    <citation type="journal article" date="2019" name="Environ. Microbiol.">
        <title>At the nexus of three kingdoms: the genome of the mycorrhizal fungus Gigaspora margarita provides insights into plant, endobacterial and fungal interactions.</title>
        <authorList>
            <person name="Venice F."/>
            <person name="Ghignone S."/>
            <person name="Salvioli di Fossalunga A."/>
            <person name="Amselem J."/>
            <person name="Novero M."/>
            <person name="Xianan X."/>
            <person name="Sedzielewska Toro K."/>
            <person name="Morin E."/>
            <person name="Lipzen A."/>
            <person name="Grigoriev I.V."/>
            <person name="Henrissat B."/>
            <person name="Martin F.M."/>
            <person name="Bonfante P."/>
        </authorList>
    </citation>
    <scope>NUCLEOTIDE SEQUENCE [LARGE SCALE GENOMIC DNA]</scope>
    <source>
        <strain evidence="1 2">BEG34</strain>
    </source>
</reference>
<dbReference type="InterPro" id="IPR032675">
    <property type="entry name" value="LRR_dom_sf"/>
</dbReference>
<accession>A0A8H4AZJ1</accession>
<dbReference type="SUPFAM" id="SSF52047">
    <property type="entry name" value="RNI-like"/>
    <property type="match status" value="1"/>
</dbReference>
<dbReference type="EMBL" id="WTPW01000107">
    <property type="protein sequence ID" value="KAF0547179.1"/>
    <property type="molecule type" value="Genomic_DNA"/>
</dbReference>
<protein>
    <submittedName>
        <fullName evidence="1">Uncharacterized protein</fullName>
    </submittedName>
</protein>